<dbReference type="Gene3D" id="3.40.350.10">
    <property type="entry name" value="Creatinase/prolidase N-terminal domain"/>
    <property type="match status" value="1"/>
</dbReference>
<dbReference type="AlphaFoldDB" id="A0A853DMP1"/>
<dbReference type="InterPro" id="IPR029149">
    <property type="entry name" value="Creatin/AminoP/Spt16_N"/>
</dbReference>
<name>A0A853DMP1_9MICO</name>
<reference evidence="2 3" key="1">
    <citation type="submission" date="2020-07" db="EMBL/GenBank/DDBJ databases">
        <title>Sequencing the genomes of 1000 actinobacteria strains.</title>
        <authorList>
            <person name="Klenk H.-P."/>
        </authorList>
    </citation>
    <scope>NUCLEOTIDE SEQUENCE [LARGE SCALE GENOMIC DNA]</scope>
    <source>
        <strain evidence="2 3">DSM 15166</strain>
    </source>
</reference>
<dbReference type="InterPro" id="IPR036005">
    <property type="entry name" value="Creatinase/aminopeptidase-like"/>
</dbReference>
<dbReference type="Gene3D" id="3.90.230.10">
    <property type="entry name" value="Creatinase/methionine aminopeptidase superfamily"/>
    <property type="match status" value="1"/>
</dbReference>
<dbReference type="GO" id="GO:0004177">
    <property type="term" value="F:aminopeptidase activity"/>
    <property type="evidence" value="ECO:0007669"/>
    <property type="project" value="UniProtKB-KW"/>
</dbReference>
<dbReference type="InterPro" id="IPR000994">
    <property type="entry name" value="Pept_M24"/>
</dbReference>
<keyword evidence="3" id="KW-1185">Reference proteome</keyword>
<evidence type="ECO:0000313" key="3">
    <source>
        <dbReference type="Proteomes" id="UP000521075"/>
    </source>
</evidence>
<sequence length="374" mass="38930">MSDTGVRLAREFERAGFGGGVLSSPAAVAYAARCSLPIETGPSPFSGGPALAIVGSDGRVALVRDSTDAAPAACEETVTYAGMTAADPEDHLANYVDAVRSALDLVPLSGRVAVEEEALPLAIASLLSRARLEWTDATAAIARARAVKLPFEIELLRAAASTASTAQRAAVRIARPGMSEIELFGAVRAAAEIEAGERCAFAGDLVSGVEGTAGIGGWPGSRTLRTGDLVMADLAPRVGGYWADSCNTFVLGRATHAQRRLHDAVAHALHTAETTAGPGIAASVVDAAVRRDLARHDLAYPHHTGHGIGTSVHEWPRIIPGERALLEPGMVILLEPGAYLPGVGGVRLEHLYLVTGDGLERLTDFDQQLEPGSF</sequence>
<dbReference type="SUPFAM" id="SSF53092">
    <property type="entry name" value="Creatinase/prolidase N-terminal domain"/>
    <property type="match status" value="1"/>
</dbReference>
<dbReference type="InterPro" id="IPR050659">
    <property type="entry name" value="Peptidase_M24B"/>
</dbReference>
<dbReference type="PANTHER" id="PTHR46112:SF2">
    <property type="entry name" value="XAA-PRO AMINOPEPTIDASE P-RELATED"/>
    <property type="match status" value="1"/>
</dbReference>
<organism evidence="2 3">
    <name type="scientific">Leifsonia naganoensis</name>
    <dbReference type="NCBI Taxonomy" id="150025"/>
    <lineage>
        <taxon>Bacteria</taxon>
        <taxon>Bacillati</taxon>
        <taxon>Actinomycetota</taxon>
        <taxon>Actinomycetes</taxon>
        <taxon>Micrococcales</taxon>
        <taxon>Microbacteriaceae</taxon>
        <taxon>Leifsonia</taxon>
    </lineage>
</organism>
<proteinExistence type="predicted"/>
<gene>
    <name evidence="2" type="ORF">HNR14_001438</name>
</gene>
<evidence type="ECO:0000313" key="2">
    <source>
        <dbReference type="EMBL" id="NYK09557.1"/>
    </source>
</evidence>
<dbReference type="CDD" id="cd01066">
    <property type="entry name" value="APP_MetAP"/>
    <property type="match status" value="1"/>
</dbReference>
<feature type="domain" description="Peptidase M24" evidence="1">
    <location>
        <begin position="154"/>
        <end position="355"/>
    </location>
</feature>
<dbReference type="RefSeq" id="WP_179700499.1">
    <property type="nucleotide sequence ID" value="NZ_BAAAHA010000003.1"/>
</dbReference>
<dbReference type="Proteomes" id="UP000521075">
    <property type="component" value="Unassembled WGS sequence"/>
</dbReference>
<keyword evidence="2" id="KW-0031">Aminopeptidase</keyword>
<comment type="caution">
    <text evidence="2">The sequence shown here is derived from an EMBL/GenBank/DDBJ whole genome shotgun (WGS) entry which is preliminary data.</text>
</comment>
<keyword evidence="2" id="KW-0378">Hydrolase</keyword>
<keyword evidence="2" id="KW-0645">Protease</keyword>
<dbReference type="Pfam" id="PF00557">
    <property type="entry name" value="Peptidase_M24"/>
    <property type="match status" value="1"/>
</dbReference>
<accession>A0A853DMP1</accession>
<dbReference type="EMBL" id="JACCHJ010000001">
    <property type="protein sequence ID" value="NYK09557.1"/>
    <property type="molecule type" value="Genomic_DNA"/>
</dbReference>
<dbReference type="PANTHER" id="PTHR46112">
    <property type="entry name" value="AMINOPEPTIDASE"/>
    <property type="match status" value="1"/>
</dbReference>
<evidence type="ECO:0000259" key="1">
    <source>
        <dbReference type="Pfam" id="PF00557"/>
    </source>
</evidence>
<dbReference type="SUPFAM" id="SSF55920">
    <property type="entry name" value="Creatinase/aminopeptidase"/>
    <property type="match status" value="1"/>
</dbReference>
<protein>
    <submittedName>
        <fullName evidence="2">Xaa-Pro aminopeptidase</fullName>
    </submittedName>
</protein>